<organism evidence="2 3">
    <name type="scientific">Aquamicrobium defluvii</name>
    <dbReference type="NCBI Taxonomy" id="69279"/>
    <lineage>
        <taxon>Bacteria</taxon>
        <taxon>Pseudomonadati</taxon>
        <taxon>Pseudomonadota</taxon>
        <taxon>Alphaproteobacteria</taxon>
        <taxon>Hyphomicrobiales</taxon>
        <taxon>Phyllobacteriaceae</taxon>
        <taxon>Aquamicrobium</taxon>
    </lineage>
</organism>
<dbReference type="AlphaFoldDB" id="A0A011UXN1"/>
<dbReference type="InterPro" id="IPR041650">
    <property type="entry name" value="HEPN_Swt1"/>
</dbReference>
<evidence type="ECO:0000259" key="1">
    <source>
        <dbReference type="Pfam" id="PF18731"/>
    </source>
</evidence>
<feature type="domain" description="Swt1-like HEPN" evidence="1">
    <location>
        <begin position="266"/>
        <end position="390"/>
    </location>
</feature>
<dbReference type="RefSeq" id="WP_036992190.1">
    <property type="nucleotide sequence ID" value="NZ_KK073877.1"/>
</dbReference>
<evidence type="ECO:0000313" key="3">
    <source>
        <dbReference type="Proteomes" id="UP000019849"/>
    </source>
</evidence>
<dbReference type="eggNOG" id="ENOG5033WEC">
    <property type="taxonomic scope" value="Bacteria"/>
</dbReference>
<name>A0A011UXN1_9HYPH</name>
<accession>A0A011UXN1</accession>
<reference evidence="2 3" key="1">
    <citation type="submission" date="2014-02" db="EMBL/GenBank/DDBJ databases">
        <title>Aquamicrobium defluvii Genome sequencing.</title>
        <authorList>
            <person name="Wang X."/>
        </authorList>
    </citation>
    <scope>NUCLEOTIDE SEQUENCE [LARGE SCALE GENOMIC DNA]</scope>
    <source>
        <strain evidence="2 3">W13Z1</strain>
    </source>
</reference>
<dbReference type="Pfam" id="PF18731">
    <property type="entry name" value="HEPN_Swt1"/>
    <property type="match status" value="1"/>
</dbReference>
<dbReference type="PATRIC" id="fig|69279.3.peg.308"/>
<dbReference type="HOGENOM" id="CLU_701399_0_0_5"/>
<dbReference type="EMBL" id="JENY01000001">
    <property type="protein sequence ID" value="EXL10643.1"/>
    <property type="molecule type" value="Genomic_DNA"/>
</dbReference>
<comment type="caution">
    <text evidence="2">The sequence shown here is derived from an EMBL/GenBank/DDBJ whole genome shotgun (WGS) entry which is preliminary data.</text>
</comment>
<dbReference type="STRING" id="69279.BG36_01515"/>
<sequence>MTDDSFRKILEAQESLRRQLEPFHTAMRALHENGAVRQLTEMTERHREMMRVAAGPLENLKAAGLFGPDSELTGAAKRISELVSGFESSFRLPETGEAHRLLGQYEPGGVARILDQYKQQSSELQRALEAINAPWLDIHNQLRSFGAFAELQGIGQALRLAPAFDARLTEALRVDLGDWRVKIAWPAEIFDDPFARSAFYQQKGLDPALTEFPAAAFQQNLLLSGLSGPPPLLIEEYDRSEELEPEDDFDEAAYARTNKAHDRLTRFETQLRRFIEESLRDAFGDDWIRHRVPGDIQRKWTEKRQRARDQGEREWPLIAYADFTDYVPIITKKDNWNDLFKPFFVRQTAVQESFQRLYPIRICTMHARLITQDDELYLLVETKRILTSIGTDA</sequence>
<gene>
    <name evidence="2" type="ORF">BG36_01515</name>
</gene>
<protein>
    <recommendedName>
        <fullName evidence="1">Swt1-like HEPN domain-containing protein</fullName>
    </recommendedName>
</protein>
<proteinExistence type="predicted"/>
<evidence type="ECO:0000313" key="2">
    <source>
        <dbReference type="EMBL" id="EXL10643.1"/>
    </source>
</evidence>
<dbReference type="Proteomes" id="UP000019849">
    <property type="component" value="Unassembled WGS sequence"/>
</dbReference>